<dbReference type="Gene3D" id="3.40.710.10">
    <property type="entry name" value="DD-peptidase/beta-lactamase superfamily"/>
    <property type="match status" value="1"/>
</dbReference>
<evidence type="ECO:0000256" key="12">
    <source>
        <dbReference type="SAM" id="MobiDB-lite"/>
    </source>
</evidence>
<protein>
    <recommendedName>
        <fullName evidence="10">peptidoglycan glycosyltransferase</fullName>
        <ecNumber evidence="10">2.4.99.28</ecNumber>
    </recommendedName>
</protein>
<dbReference type="NCBIfam" id="TIGR02074">
    <property type="entry name" value="PBP_1a_fam"/>
    <property type="match status" value="1"/>
</dbReference>
<dbReference type="SUPFAM" id="SSF53955">
    <property type="entry name" value="Lysozyme-like"/>
    <property type="match status" value="1"/>
</dbReference>
<feature type="compositionally biased region" description="Acidic residues" evidence="12">
    <location>
        <begin position="657"/>
        <end position="666"/>
    </location>
</feature>
<evidence type="ECO:0000256" key="6">
    <source>
        <dbReference type="ARBA" id="ARBA00022676"/>
    </source>
</evidence>
<feature type="domain" description="Glycosyl transferase family 51" evidence="15">
    <location>
        <begin position="111"/>
        <end position="290"/>
    </location>
</feature>
<keyword evidence="6" id="KW-0328">Glycosyltransferase</keyword>
<dbReference type="SUPFAM" id="SSF56601">
    <property type="entry name" value="beta-lactamase/transpeptidase-like"/>
    <property type="match status" value="1"/>
</dbReference>
<feature type="compositionally biased region" description="Basic and acidic residues" evidence="12">
    <location>
        <begin position="36"/>
        <end position="45"/>
    </location>
</feature>
<keyword evidence="17" id="KW-1185">Reference proteome</keyword>
<feature type="compositionally biased region" description="Basic and acidic residues" evidence="12">
    <location>
        <begin position="1"/>
        <end position="17"/>
    </location>
</feature>
<evidence type="ECO:0000256" key="10">
    <source>
        <dbReference type="ARBA" id="ARBA00044770"/>
    </source>
</evidence>
<dbReference type="Proteomes" id="UP001330434">
    <property type="component" value="Chromosome"/>
</dbReference>
<dbReference type="PANTHER" id="PTHR32282:SF33">
    <property type="entry name" value="PEPTIDOGLYCAN GLYCOSYLTRANSFERASE"/>
    <property type="match status" value="1"/>
</dbReference>
<comment type="catalytic activity">
    <reaction evidence="11">
        <text>[GlcNAc-(1-&gt;4)-Mur2Ac(oyl-L-Ala-gamma-D-Glu-L-Lys-D-Ala-D-Ala)](n)-di-trans,octa-cis-undecaprenyl diphosphate + beta-D-GlcNAc-(1-&gt;4)-Mur2Ac(oyl-L-Ala-gamma-D-Glu-L-Lys-D-Ala-D-Ala)-di-trans,octa-cis-undecaprenyl diphosphate = [GlcNAc-(1-&gt;4)-Mur2Ac(oyl-L-Ala-gamma-D-Glu-L-Lys-D-Ala-D-Ala)](n+1)-di-trans,octa-cis-undecaprenyl diphosphate + di-trans,octa-cis-undecaprenyl diphosphate + H(+)</text>
        <dbReference type="Rhea" id="RHEA:23708"/>
        <dbReference type="Rhea" id="RHEA-COMP:9602"/>
        <dbReference type="Rhea" id="RHEA-COMP:9603"/>
        <dbReference type="ChEBI" id="CHEBI:15378"/>
        <dbReference type="ChEBI" id="CHEBI:58405"/>
        <dbReference type="ChEBI" id="CHEBI:60033"/>
        <dbReference type="ChEBI" id="CHEBI:78435"/>
        <dbReference type="EC" id="2.4.99.28"/>
    </reaction>
</comment>
<evidence type="ECO:0000313" key="17">
    <source>
        <dbReference type="Proteomes" id="UP001330434"/>
    </source>
</evidence>
<evidence type="ECO:0000256" key="8">
    <source>
        <dbReference type="ARBA" id="ARBA00022801"/>
    </source>
</evidence>
<evidence type="ECO:0000259" key="14">
    <source>
        <dbReference type="Pfam" id="PF00905"/>
    </source>
</evidence>
<keyword evidence="7" id="KW-0808">Transferase</keyword>
<dbReference type="InterPro" id="IPR023346">
    <property type="entry name" value="Lysozyme-like_dom_sf"/>
</dbReference>
<dbReference type="EMBL" id="CP133270">
    <property type="protein sequence ID" value="WVX66224.1"/>
    <property type="molecule type" value="Genomic_DNA"/>
</dbReference>
<keyword evidence="9" id="KW-0511">Multifunctional enzyme</keyword>
<evidence type="ECO:0000256" key="2">
    <source>
        <dbReference type="ARBA" id="ARBA00007090"/>
    </source>
</evidence>
<evidence type="ECO:0000256" key="13">
    <source>
        <dbReference type="SAM" id="Phobius"/>
    </source>
</evidence>
<comment type="similarity">
    <text evidence="3">In the N-terminal section; belongs to the glycosyltransferase 51 family.</text>
</comment>
<dbReference type="InterPro" id="IPR012338">
    <property type="entry name" value="Beta-lactam/transpept-like"/>
</dbReference>
<evidence type="ECO:0000256" key="7">
    <source>
        <dbReference type="ARBA" id="ARBA00022679"/>
    </source>
</evidence>
<evidence type="ECO:0000256" key="5">
    <source>
        <dbReference type="ARBA" id="ARBA00022670"/>
    </source>
</evidence>
<feature type="transmembrane region" description="Helical" evidence="13">
    <location>
        <begin position="58"/>
        <end position="86"/>
    </location>
</feature>
<sequence>MTDKRNSGFTIDPRERAPLSGGVDDLEKKPKKKKRESSPKSEKPARPKKTKVKKERKFAFFCLKWGTIFAVWGVFFLACAVMWFGYDLPNLDQISMTPRKPSITLVSHDGTRIATYGDLHGRAVKVDELPPHVVQALMAIEDRRFYSHFGVDVLGLLRAVWVNWRVGHVVQGGSTITQQLAKNFLQSQNLYDVNDRSLRRKVQEALLAIWLEHKFTKDQILTIYLNRVYLGSGTFGIEAAAEHYFGKHARELTLYESAVIAGLLKAPSRYSPANNPQLADGRAAQVLTSMVEEGYITEGAKEAALVMASSPPEVHRGQNIRYFCDWVVDSIGDYVSADGSDLIVTTTLDLNIQNKAEEKLQKIIQEHGSVANAHQMAFLAMRPQGAIVSLIGGVNYAQSKFNRATQALRQPGSAFKMVIYLAALEKGLHPYSMVSDLPITIGKWSPGNFKYKPKGEVPLQDAFAYSANTASVRLASFVGATAIASLAKRLGIGQKLPRDLTIALGTGEVTLLDMTSAFATFAHHGQHVWPYSIVKIETPSGETLYQRKTEVGTQIIDPQIVSEMRQLMSAVIDYGTGRNANLGRPAFAKTGTTQKDRDHWFVGFTGDLVAGAWTGNDNNESLIPISGGSLSLRLWRDFMKSVYGESSSPVVPQPSEIQEDSPEGEGQDSGSSESDREGLERLLQGVWGG</sequence>
<dbReference type="Gene3D" id="1.10.3810.10">
    <property type="entry name" value="Biosynthetic peptidoglycan transglycosylase-like"/>
    <property type="match status" value="1"/>
</dbReference>
<dbReference type="InterPro" id="IPR001264">
    <property type="entry name" value="Glyco_trans_51"/>
</dbReference>
<dbReference type="Pfam" id="PF00912">
    <property type="entry name" value="Transgly"/>
    <property type="match status" value="1"/>
</dbReference>
<evidence type="ECO:0000313" key="16">
    <source>
        <dbReference type="EMBL" id="WVX66224.1"/>
    </source>
</evidence>
<keyword evidence="5" id="KW-0645">Protease</keyword>
<keyword evidence="13" id="KW-0472">Membrane</keyword>
<evidence type="ECO:0000256" key="1">
    <source>
        <dbReference type="ARBA" id="ARBA00004752"/>
    </source>
</evidence>
<comment type="similarity">
    <text evidence="2">In the C-terminal section; belongs to the transpeptidase family.</text>
</comment>
<feature type="region of interest" description="Disordered" evidence="12">
    <location>
        <begin position="1"/>
        <end position="50"/>
    </location>
</feature>
<keyword evidence="8" id="KW-0378">Hydrolase</keyword>
<evidence type="ECO:0000256" key="3">
    <source>
        <dbReference type="ARBA" id="ARBA00007739"/>
    </source>
</evidence>
<dbReference type="Pfam" id="PF00905">
    <property type="entry name" value="Transpeptidase"/>
    <property type="match status" value="1"/>
</dbReference>
<feature type="compositionally biased region" description="Low complexity" evidence="12">
    <location>
        <begin position="646"/>
        <end position="655"/>
    </location>
</feature>
<name>A0ABZ2C5I4_9PROT</name>
<accession>A0ABZ2C5I4</accession>
<gene>
    <name evidence="16" type="ORF">Bealeia1_00399</name>
</gene>
<dbReference type="InterPro" id="IPR036950">
    <property type="entry name" value="PBP_transglycosylase"/>
</dbReference>
<keyword evidence="13" id="KW-1133">Transmembrane helix</keyword>
<feature type="domain" description="Penicillin-binding protein transpeptidase" evidence="14">
    <location>
        <begin position="377"/>
        <end position="605"/>
    </location>
</feature>
<feature type="region of interest" description="Disordered" evidence="12">
    <location>
        <begin position="645"/>
        <end position="689"/>
    </location>
</feature>
<organism evidence="16 17">
    <name type="scientific">Candidatus Bealeia paramacronuclearis</name>
    <dbReference type="NCBI Taxonomy" id="1921001"/>
    <lineage>
        <taxon>Bacteria</taxon>
        <taxon>Pseudomonadati</taxon>
        <taxon>Pseudomonadota</taxon>
        <taxon>Alphaproteobacteria</taxon>
        <taxon>Holosporales</taxon>
        <taxon>Holosporaceae</taxon>
        <taxon>Candidatus Bealeia</taxon>
    </lineage>
</organism>
<dbReference type="PANTHER" id="PTHR32282">
    <property type="entry name" value="BINDING PROTEIN TRANSPEPTIDASE, PUTATIVE-RELATED"/>
    <property type="match status" value="1"/>
</dbReference>
<evidence type="ECO:0000256" key="9">
    <source>
        <dbReference type="ARBA" id="ARBA00023268"/>
    </source>
</evidence>
<proteinExistence type="inferred from homology"/>
<evidence type="ECO:0000259" key="15">
    <source>
        <dbReference type="Pfam" id="PF00912"/>
    </source>
</evidence>
<dbReference type="RefSeq" id="WP_331256745.1">
    <property type="nucleotide sequence ID" value="NZ_CP133270.1"/>
</dbReference>
<dbReference type="EC" id="2.4.99.28" evidence="10"/>
<dbReference type="InterPro" id="IPR050396">
    <property type="entry name" value="Glycosyltr_51/Transpeptidase"/>
</dbReference>
<comment type="pathway">
    <text evidence="1">Cell wall biogenesis; peptidoglycan biosynthesis.</text>
</comment>
<evidence type="ECO:0000256" key="11">
    <source>
        <dbReference type="ARBA" id="ARBA00049902"/>
    </source>
</evidence>
<dbReference type="InterPro" id="IPR001460">
    <property type="entry name" value="PCN-bd_Tpept"/>
</dbReference>
<evidence type="ECO:0000256" key="4">
    <source>
        <dbReference type="ARBA" id="ARBA00022645"/>
    </source>
</evidence>
<reference evidence="16 17" key="1">
    <citation type="journal article" date="2024" name="Environ. Microbiol.">
        <title>Novel evolutionary insights on the interactions of the Holosporales (Alphaproteobacteria) with eukaryotic hosts from comparative genomics.</title>
        <authorList>
            <person name="Giovannini M."/>
            <person name="Petroni G."/>
            <person name="Castelli M."/>
        </authorList>
    </citation>
    <scope>NUCLEOTIDE SEQUENCE [LARGE SCALE GENOMIC DNA]</scope>
    <source>
        <strain evidence="16 17">US_Bl 15I1</strain>
    </source>
</reference>
<keyword evidence="13" id="KW-0812">Transmembrane</keyword>
<keyword evidence="4" id="KW-0121">Carboxypeptidase</keyword>